<dbReference type="InterPro" id="IPR049945">
    <property type="entry name" value="AAA_22"/>
</dbReference>
<reference evidence="3" key="1">
    <citation type="journal article" date="2019" name="Int. J. Syst. Evol. Microbiol.">
        <title>The Global Catalogue of Microorganisms (GCM) 10K type strain sequencing project: providing services to taxonomists for standard genome sequencing and annotation.</title>
        <authorList>
            <consortium name="The Broad Institute Genomics Platform"/>
            <consortium name="The Broad Institute Genome Sequencing Center for Infectious Disease"/>
            <person name="Wu L."/>
            <person name="Ma J."/>
        </authorList>
    </citation>
    <scope>NUCLEOTIDE SEQUENCE [LARGE SCALE GENOMIC DNA]</scope>
    <source>
        <strain evidence="3">JCM 19134</strain>
    </source>
</reference>
<dbReference type="PANTHER" id="PTHR35894">
    <property type="entry name" value="GENERAL SECRETION PATHWAY PROTEIN A-RELATED"/>
    <property type="match status" value="1"/>
</dbReference>
<evidence type="ECO:0000313" key="3">
    <source>
        <dbReference type="Proteomes" id="UP001409585"/>
    </source>
</evidence>
<feature type="domain" description="ORC1/DEAH AAA+ ATPase" evidence="1">
    <location>
        <begin position="42"/>
        <end position="171"/>
    </location>
</feature>
<dbReference type="Proteomes" id="UP001409585">
    <property type="component" value="Unassembled WGS sequence"/>
</dbReference>
<proteinExistence type="predicted"/>
<keyword evidence="3" id="KW-1185">Reference proteome</keyword>
<dbReference type="RefSeq" id="WP_345426867.1">
    <property type="nucleotide sequence ID" value="NZ_AP031496.1"/>
</dbReference>
<dbReference type="Gene3D" id="3.40.50.300">
    <property type="entry name" value="P-loop containing nucleotide triphosphate hydrolases"/>
    <property type="match status" value="1"/>
</dbReference>
<dbReference type="EMBL" id="BAABLX010000073">
    <property type="protein sequence ID" value="GAA4956786.1"/>
    <property type="molecule type" value="Genomic_DNA"/>
</dbReference>
<protein>
    <submittedName>
        <fullName evidence="2">MSHA fimbrial biogenesis protein MshM</fullName>
    </submittedName>
</protein>
<dbReference type="PANTHER" id="PTHR35894:SF1">
    <property type="entry name" value="PHOSPHORIBULOKINASE _ URIDINE KINASE FAMILY"/>
    <property type="match status" value="1"/>
</dbReference>
<gene>
    <name evidence="2" type="primary">mshM</name>
    <name evidence="2" type="ORF">GCM10025791_41440</name>
</gene>
<evidence type="ECO:0000259" key="1">
    <source>
        <dbReference type="Pfam" id="PF13401"/>
    </source>
</evidence>
<organism evidence="2 3">
    <name type="scientific">Halioxenophilus aromaticivorans</name>
    <dbReference type="NCBI Taxonomy" id="1306992"/>
    <lineage>
        <taxon>Bacteria</taxon>
        <taxon>Pseudomonadati</taxon>
        <taxon>Pseudomonadota</taxon>
        <taxon>Gammaproteobacteria</taxon>
        <taxon>Alteromonadales</taxon>
        <taxon>Alteromonadaceae</taxon>
        <taxon>Halioxenophilus</taxon>
    </lineage>
</organism>
<dbReference type="Pfam" id="PF13401">
    <property type="entry name" value="AAA_22"/>
    <property type="match status" value="1"/>
</dbReference>
<dbReference type="InterPro" id="IPR052026">
    <property type="entry name" value="ExeA_AAA_ATPase_DNA-bind"/>
</dbReference>
<sequence length="309" mass="35157">MYLEHFGLKRLPFCITPDARAFYRGSDRGVALQALCFAISRGEGITKVVGEVGTGKTMLCRMLPLALKTKFDWVYLPHPSLSPEHILHTIAYELGVNIGDRDDKLAVMRKLQKTLLVRHAKGRHVVVLIEEAQGMPIETLEEIRLLSNLETDRHKLIQIVLFGQPELDEKLSASHIRQLKERISYSIQLQPLSQAEVLQYANFRLRAAGYRGRNLFDRRNAKLLYKYSGGLIRRINILCDKTLLSAYAHNRLEIAGQDIRSAAQDCRYKPRWYWMPMLRVAVLAACCILGGEYTGTGIDRLGEMYDQAG</sequence>
<dbReference type="GO" id="GO:0016887">
    <property type="term" value="F:ATP hydrolysis activity"/>
    <property type="evidence" value="ECO:0007669"/>
    <property type="project" value="InterPro"/>
</dbReference>
<dbReference type="AlphaFoldDB" id="A0AAV3U7Z7"/>
<name>A0AAV3U7Z7_9ALTE</name>
<dbReference type="SUPFAM" id="SSF52540">
    <property type="entry name" value="P-loop containing nucleoside triphosphate hydrolases"/>
    <property type="match status" value="1"/>
</dbReference>
<evidence type="ECO:0000313" key="2">
    <source>
        <dbReference type="EMBL" id="GAA4956786.1"/>
    </source>
</evidence>
<comment type="caution">
    <text evidence="2">The sequence shown here is derived from an EMBL/GenBank/DDBJ whole genome shotgun (WGS) entry which is preliminary data.</text>
</comment>
<accession>A0AAV3U7Z7</accession>
<dbReference type="InterPro" id="IPR027417">
    <property type="entry name" value="P-loop_NTPase"/>
</dbReference>